<organism evidence="1 2">
    <name type="scientific">Rubroshorea leprosula</name>
    <dbReference type="NCBI Taxonomy" id="152421"/>
    <lineage>
        <taxon>Eukaryota</taxon>
        <taxon>Viridiplantae</taxon>
        <taxon>Streptophyta</taxon>
        <taxon>Embryophyta</taxon>
        <taxon>Tracheophyta</taxon>
        <taxon>Spermatophyta</taxon>
        <taxon>Magnoliopsida</taxon>
        <taxon>eudicotyledons</taxon>
        <taxon>Gunneridae</taxon>
        <taxon>Pentapetalae</taxon>
        <taxon>rosids</taxon>
        <taxon>malvids</taxon>
        <taxon>Malvales</taxon>
        <taxon>Dipterocarpaceae</taxon>
        <taxon>Rubroshorea</taxon>
    </lineage>
</organism>
<evidence type="ECO:0000313" key="2">
    <source>
        <dbReference type="Proteomes" id="UP001054252"/>
    </source>
</evidence>
<dbReference type="EMBL" id="BPVZ01000146">
    <property type="protein sequence ID" value="GKV41005.1"/>
    <property type="molecule type" value="Genomic_DNA"/>
</dbReference>
<gene>
    <name evidence="1" type="ORF">SLEP1_g48587</name>
</gene>
<dbReference type="InterPro" id="IPR032710">
    <property type="entry name" value="NTF2-like_dom_sf"/>
</dbReference>
<sequence length="226" mass="25393">MAGICWPNPPLNRNWMTHQSSFNPQKSHGARCCSAAPGNGNGSKTPRLLKLAVSGVTQLLRLFSFSEDRRLDDVSTGEKDEILVSGVDDVLGILKADYNNAYFVTGVFTSTIYADDCIFEDPTIRFRGKQLYSHNLKLLLPFFDSPSIGLQTIEKGVNLETNFVLAKWRLRTYLKLPWRPLISIDGSTIYELDDKFMIVRHTERWNVSALEAVGQIFTPSFGSPND</sequence>
<evidence type="ECO:0000313" key="1">
    <source>
        <dbReference type="EMBL" id="GKV41005.1"/>
    </source>
</evidence>
<dbReference type="PANTHER" id="PTHR34123:SF4">
    <property type="entry name" value="PHOSPHORIBOSYLTRANSFERASE-LIKE PROTEIN, PUTATIVE (DUF2358)-RELATED"/>
    <property type="match status" value="1"/>
</dbReference>
<protein>
    <submittedName>
        <fullName evidence="1">Uncharacterized protein</fullName>
    </submittedName>
</protein>
<proteinExistence type="predicted"/>
<dbReference type="SUPFAM" id="SSF54427">
    <property type="entry name" value="NTF2-like"/>
    <property type="match status" value="1"/>
</dbReference>
<reference evidence="1 2" key="1">
    <citation type="journal article" date="2021" name="Commun. Biol.">
        <title>The genome of Shorea leprosula (Dipterocarpaceae) highlights the ecological relevance of drought in aseasonal tropical rainforests.</title>
        <authorList>
            <person name="Ng K.K.S."/>
            <person name="Kobayashi M.J."/>
            <person name="Fawcett J.A."/>
            <person name="Hatakeyama M."/>
            <person name="Paape T."/>
            <person name="Ng C.H."/>
            <person name="Ang C.C."/>
            <person name="Tnah L.H."/>
            <person name="Lee C.T."/>
            <person name="Nishiyama T."/>
            <person name="Sese J."/>
            <person name="O'Brien M.J."/>
            <person name="Copetti D."/>
            <person name="Mohd Noor M.I."/>
            <person name="Ong R.C."/>
            <person name="Putra M."/>
            <person name="Sireger I.Z."/>
            <person name="Indrioko S."/>
            <person name="Kosugi Y."/>
            <person name="Izuno A."/>
            <person name="Isagi Y."/>
            <person name="Lee S.L."/>
            <person name="Shimizu K.K."/>
        </authorList>
    </citation>
    <scope>NUCLEOTIDE SEQUENCE [LARGE SCALE GENOMIC DNA]</scope>
    <source>
        <strain evidence="1">214</strain>
    </source>
</reference>
<accession>A0AAV5LU48</accession>
<dbReference type="Proteomes" id="UP001054252">
    <property type="component" value="Unassembled WGS sequence"/>
</dbReference>
<name>A0AAV5LU48_9ROSI</name>
<dbReference type="PANTHER" id="PTHR34123">
    <property type="entry name" value="OS04G0578200 PROTEIN"/>
    <property type="match status" value="1"/>
</dbReference>
<dbReference type="Pfam" id="PF10184">
    <property type="entry name" value="DUF2358"/>
    <property type="match status" value="1"/>
</dbReference>
<dbReference type="AlphaFoldDB" id="A0AAV5LU48"/>
<dbReference type="InterPro" id="IPR018790">
    <property type="entry name" value="DUF2358"/>
</dbReference>
<keyword evidence="2" id="KW-1185">Reference proteome</keyword>
<comment type="caution">
    <text evidence="1">The sequence shown here is derived from an EMBL/GenBank/DDBJ whole genome shotgun (WGS) entry which is preliminary data.</text>
</comment>